<gene>
    <name evidence="1" type="ORF">MML48_5g00003260</name>
</gene>
<evidence type="ECO:0000313" key="2">
    <source>
        <dbReference type="Proteomes" id="UP001056778"/>
    </source>
</evidence>
<comment type="caution">
    <text evidence="1">The sequence shown here is derived from an EMBL/GenBank/DDBJ whole genome shotgun (WGS) entry which is preliminary data.</text>
</comment>
<accession>A0ACB9T665</accession>
<organism evidence="1 2">
    <name type="scientific">Holotrichia oblita</name>
    <name type="common">Chafer beetle</name>
    <dbReference type="NCBI Taxonomy" id="644536"/>
    <lineage>
        <taxon>Eukaryota</taxon>
        <taxon>Metazoa</taxon>
        <taxon>Ecdysozoa</taxon>
        <taxon>Arthropoda</taxon>
        <taxon>Hexapoda</taxon>
        <taxon>Insecta</taxon>
        <taxon>Pterygota</taxon>
        <taxon>Neoptera</taxon>
        <taxon>Endopterygota</taxon>
        <taxon>Coleoptera</taxon>
        <taxon>Polyphaga</taxon>
        <taxon>Scarabaeiformia</taxon>
        <taxon>Scarabaeidae</taxon>
        <taxon>Melolonthinae</taxon>
        <taxon>Holotrichia</taxon>
    </lineage>
</organism>
<protein>
    <submittedName>
        <fullName evidence="1">Dna replication complex gins protein psf2</fullName>
    </submittedName>
</protein>
<proteinExistence type="predicted"/>
<keyword evidence="2" id="KW-1185">Reference proteome</keyword>
<sequence>MAMDPEEVEFLAEKKLVSIIPTFNSNVIHLISGDIGPFRASLPVNVPLWIAVNLKQQQKCKIQPPDWMDVDRLQELKEEEKMSRTFIKMPSEHYMIEAKLLLGCASDDIPRADEIRTVIKDIWDIRMSKIRSSVDVLVKGAGTYAAVDNLTLMEINSIRPLLPHALDQLYRMRKTRKSAGTQSQNSSTFLSMNVNSKNTPSKS</sequence>
<name>A0ACB9T665_HOLOL</name>
<dbReference type="EMBL" id="CM043019">
    <property type="protein sequence ID" value="KAI4462235.1"/>
    <property type="molecule type" value="Genomic_DNA"/>
</dbReference>
<reference evidence="1" key="1">
    <citation type="submission" date="2022-04" db="EMBL/GenBank/DDBJ databases">
        <title>Chromosome-scale genome assembly of Holotrichia oblita Faldermann.</title>
        <authorList>
            <person name="Rongchong L."/>
        </authorList>
    </citation>
    <scope>NUCLEOTIDE SEQUENCE</scope>
    <source>
        <strain evidence="1">81SQS9</strain>
    </source>
</reference>
<evidence type="ECO:0000313" key="1">
    <source>
        <dbReference type="EMBL" id="KAI4462235.1"/>
    </source>
</evidence>
<dbReference type="Proteomes" id="UP001056778">
    <property type="component" value="Chromosome 5"/>
</dbReference>